<keyword evidence="1" id="KW-1133">Transmembrane helix</keyword>
<keyword evidence="1" id="KW-0812">Transmembrane</keyword>
<proteinExistence type="predicted"/>
<feature type="domain" description="DUF6377" evidence="2">
    <location>
        <begin position="254"/>
        <end position="493"/>
    </location>
</feature>
<evidence type="ECO:0000256" key="1">
    <source>
        <dbReference type="SAM" id="Phobius"/>
    </source>
</evidence>
<feature type="transmembrane region" description="Helical" evidence="1">
    <location>
        <begin position="326"/>
        <end position="347"/>
    </location>
</feature>
<keyword evidence="1" id="KW-0472">Membrane</keyword>
<dbReference type="RefSeq" id="WP_116855999.1">
    <property type="nucleotide sequence ID" value="NZ_QTJV01000009.1"/>
</dbReference>
<name>A0A3E1NY06_9BACT</name>
<dbReference type="OrthoDB" id="1044679at2"/>
<sequence>MKRIIFIAVFAMAFLQGYAQHIDVDSLIGVLKSELKKESTYDLARLNRIGQLRSSLLLADSNSFDAQYDITSKIYEEYSSFKFDSAYVYVKKMIELAERYHRRDQLIESEIHLGYSLYFSGFYKEAFDVIGKIDTSGFTRNQWSDYLTMRARLNQSIADYDNDPFFSKGYYEQSDRDFKSAQVVSPYNEFEKKINLAFLPDSLRHSSLTPDYFFNLIIQQHLTPHRVAMVATHVSSAYKGKDRILFLTLAAIGDIRSSTKETLAIFLLAQELYHMNQTNDAYIFMQAAARNANFYGARNRAVQIESLLPLVAGKVIDEKQHQRDKLLIGFLIFFLVAVVLFFLLFIYRKQMLQIKASEALIKEKNSQLENVNTQLWESSKIKEELIGLFFKTCSSYIETLEKIRQHTLHSIKLKKYNEVNDLMKDIQINEEKESLYNMLDTVFLTMFPNFIASFNALLKTEDQIWPKSGETLNATLRIFALMRLGIHEHEAIAKILDYSVSTVYTYKTRIKSRALVPPNDFEQKIMEIKFIK</sequence>
<evidence type="ECO:0000259" key="2">
    <source>
        <dbReference type="Pfam" id="PF19904"/>
    </source>
</evidence>
<dbReference type="Pfam" id="PF19904">
    <property type="entry name" value="DUF6377"/>
    <property type="match status" value="1"/>
</dbReference>
<keyword evidence="4" id="KW-1185">Reference proteome</keyword>
<dbReference type="EMBL" id="QTJV01000009">
    <property type="protein sequence ID" value="RFM32809.1"/>
    <property type="molecule type" value="Genomic_DNA"/>
</dbReference>
<dbReference type="InterPro" id="IPR045957">
    <property type="entry name" value="DUF6377"/>
</dbReference>
<accession>A0A3E1NY06</accession>
<protein>
    <recommendedName>
        <fullName evidence="2">DUF6377 domain-containing protein</fullName>
    </recommendedName>
</protein>
<organism evidence="3 4">
    <name type="scientific">Chitinophaga silvisoli</name>
    <dbReference type="NCBI Taxonomy" id="2291814"/>
    <lineage>
        <taxon>Bacteria</taxon>
        <taxon>Pseudomonadati</taxon>
        <taxon>Bacteroidota</taxon>
        <taxon>Chitinophagia</taxon>
        <taxon>Chitinophagales</taxon>
        <taxon>Chitinophagaceae</taxon>
        <taxon>Chitinophaga</taxon>
    </lineage>
</organism>
<dbReference type="Proteomes" id="UP000261174">
    <property type="component" value="Unassembled WGS sequence"/>
</dbReference>
<dbReference type="AlphaFoldDB" id="A0A3E1NY06"/>
<evidence type="ECO:0000313" key="3">
    <source>
        <dbReference type="EMBL" id="RFM32809.1"/>
    </source>
</evidence>
<evidence type="ECO:0000313" key="4">
    <source>
        <dbReference type="Proteomes" id="UP000261174"/>
    </source>
</evidence>
<gene>
    <name evidence="3" type="ORF">DXN04_24390</name>
</gene>
<reference evidence="3 4" key="1">
    <citation type="submission" date="2018-08" db="EMBL/GenBank/DDBJ databases">
        <title>Chitinophaga sp. K20C18050901, a novel bacterium isolated from forest soil.</title>
        <authorList>
            <person name="Wang C."/>
        </authorList>
    </citation>
    <scope>NUCLEOTIDE SEQUENCE [LARGE SCALE GENOMIC DNA]</scope>
    <source>
        <strain evidence="3 4">K20C18050901</strain>
    </source>
</reference>
<comment type="caution">
    <text evidence="3">The sequence shown here is derived from an EMBL/GenBank/DDBJ whole genome shotgun (WGS) entry which is preliminary data.</text>
</comment>